<dbReference type="Gene3D" id="3.90.550.10">
    <property type="entry name" value="Spore Coat Polysaccharide Biosynthesis Protein SpsA, Chain A"/>
    <property type="match status" value="1"/>
</dbReference>
<dbReference type="GO" id="GO:0016779">
    <property type="term" value="F:nucleotidyltransferase activity"/>
    <property type="evidence" value="ECO:0007669"/>
    <property type="project" value="UniProtKB-KW"/>
</dbReference>
<name>A0ABV4D9S7_9LACT</name>
<reference evidence="1 2" key="1">
    <citation type="submission" date="2024-03" db="EMBL/GenBank/DDBJ databases">
        <title>Mouse gut bacterial collection (mGBC) of GemPharmatech.</title>
        <authorList>
            <person name="He Y."/>
            <person name="Dong L."/>
            <person name="Wu D."/>
            <person name="Gao X."/>
            <person name="Lin Z."/>
        </authorList>
    </citation>
    <scope>NUCLEOTIDE SEQUENCE [LARGE SCALE GENOMIC DNA]</scope>
    <source>
        <strain evidence="1 2">20-218</strain>
    </source>
</reference>
<dbReference type="SUPFAM" id="SSF53448">
    <property type="entry name" value="Nucleotide-diphospho-sugar transferases"/>
    <property type="match status" value="1"/>
</dbReference>
<keyword evidence="2" id="KW-1185">Reference proteome</keyword>
<evidence type="ECO:0000313" key="2">
    <source>
        <dbReference type="Proteomes" id="UP001565242"/>
    </source>
</evidence>
<dbReference type="Pfam" id="PF02348">
    <property type="entry name" value="CTP_transf_3"/>
    <property type="match status" value="1"/>
</dbReference>
<organism evidence="1 2">
    <name type="scientific">Lactococcus muris</name>
    <dbReference type="NCBI Taxonomy" id="2941330"/>
    <lineage>
        <taxon>Bacteria</taxon>
        <taxon>Bacillati</taxon>
        <taxon>Bacillota</taxon>
        <taxon>Bacilli</taxon>
        <taxon>Lactobacillales</taxon>
        <taxon>Streptococcaceae</taxon>
        <taxon>Lactococcus</taxon>
    </lineage>
</organism>
<dbReference type="InterPro" id="IPR003329">
    <property type="entry name" value="Cytidylyl_trans"/>
</dbReference>
<dbReference type="Proteomes" id="UP001565242">
    <property type="component" value="Unassembled WGS sequence"/>
</dbReference>
<gene>
    <name evidence="1" type="ORF">AALM99_08640</name>
</gene>
<protein>
    <submittedName>
        <fullName evidence="1">Acylneuraminate cytidylyltransferase family protein</fullName>
        <ecNumber evidence="1">2.7.7.-</ecNumber>
    </submittedName>
</protein>
<dbReference type="CDD" id="cd02513">
    <property type="entry name" value="CMP-NeuAc_Synthase"/>
    <property type="match status" value="1"/>
</dbReference>
<dbReference type="InterPro" id="IPR029044">
    <property type="entry name" value="Nucleotide-diphossugar_trans"/>
</dbReference>
<dbReference type="PANTHER" id="PTHR21485:SF6">
    <property type="entry name" value="N-ACYLNEURAMINATE CYTIDYLYLTRANSFERASE-RELATED"/>
    <property type="match status" value="1"/>
</dbReference>
<dbReference type="RefSeq" id="WP_251421515.1">
    <property type="nucleotide sequence ID" value="NZ_BAAFQO010000004.1"/>
</dbReference>
<evidence type="ECO:0000313" key="1">
    <source>
        <dbReference type="EMBL" id="MEY8538506.1"/>
    </source>
</evidence>
<keyword evidence="1" id="KW-0808">Transferase</keyword>
<dbReference type="InterPro" id="IPR050793">
    <property type="entry name" value="CMP-NeuNAc_synthase"/>
</dbReference>
<proteinExistence type="predicted"/>
<accession>A0ABV4D9S7</accession>
<dbReference type="EC" id="2.7.7.-" evidence="1"/>
<comment type="caution">
    <text evidence="1">The sequence shown here is derived from an EMBL/GenBank/DDBJ whole genome shotgun (WGS) entry which is preliminary data.</text>
</comment>
<keyword evidence="1" id="KW-0548">Nucleotidyltransferase</keyword>
<dbReference type="EMBL" id="JBCLSQ010000021">
    <property type="protein sequence ID" value="MEY8538506.1"/>
    <property type="molecule type" value="Genomic_DNA"/>
</dbReference>
<dbReference type="PANTHER" id="PTHR21485">
    <property type="entry name" value="HAD SUPERFAMILY MEMBERS CMAS AND KDSC"/>
    <property type="match status" value="1"/>
</dbReference>
<sequence length="220" mass="24994">MKVVAFLPAKGTSERVLGKNMRNLAGKPLFQHLLETLLTVEEIDEVYIDSDSDEILEIGKGCGAIPLKREAKFANNNTDGHQLFMNQVRQVEADIYIQGLGTSPFIKKETIQRGINTLKASDNNDSVVLVRKEKLYLWRENRPTYNRNHVPNSKDLEDTIIETMGLYMTKREIALKLGQRYGEKPYLLEASKIEAFDIDTPEDFEFANIICSGIIASKQR</sequence>